<organism evidence="1 2">
    <name type="scientific">Acinetobacter baylyi</name>
    <dbReference type="NCBI Taxonomy" id="202950"/>
    <lineage>
        <taxon>Bacteria</taxon>
        <taxon>Pseudomonadati</taxon>
        <taxon>Pseudomonadota</taxon>
        <taxon>Gammaproteobacteria</taxon>
        <taxon>Moraxellales</taxon>
        <taxon>Moraxellaceae</taxon>
        <taxon>Acinetobacter</taxon>
    </lineage>
</organism>
<comment type="caution">
    <text evidence="1">The sequence shown here is derived from an EMBL/GenBank/DDBJ whole genome shotgun (WGS) entry which is preliminary data.</text>
</comment>
<evidence type="ECO:0000313" key="2">
    <source>
        <dbReference type="Proteomes" id="UP001233360"/>
    </source>
</evidence>
<name>A0ABU0URT3_ACIBI</name>
<dbReference type="Proteomes" id="UP001233360">
    <property type="component" value="Unassembled WGS sequence"/>
</dbReference>
<proteinExistence type="predicted"/>
<evidence type="ECO:0000313" key="1">
    <source>
        <dbReference type="EMBL" id="MDQ1207254.1"/>
    </source>
</evidence>
<gene>
    <name evidence="1" type="ORF">QE380_000177</name>
</gene>
<accession>A0ABU0URT3</accession>
<reference evidence="1 2" key="1">
    <citation type="submission" date="2023-07" db="EMBL/GenBank/DDBJ databases">
        <title>Functional and genomic diversity of the sorghum phyllosphere microbiome.</title>
        <authorList>
            <person name="Shade A."/>
        </authorList>
    </citation>
    <scope>NUCLEOTIDE SEQUENCE [LARGE SCALE GENOMIC DNA]</scope>
    <source>
        <strain evidence="1 2">SORGH_AS_0887</strain>
    </source>
</reference>
<dbReference type="RefSeq" id="WP_307001344.1">
    <property type="nucleotide sequence ID" value="NZ_JAUTBK010000002.1"/>
</dbReference>
<dbReference type="EMBL" id="JAUTBK010000002">
    <property type="protein sequence ID" value="MDQ1207254.1"/>
    <property type="molecule type" value="Genomic_DNA"/>
</dbReference>
<protein>
    <submittedName>
        <fullName evidence="1">Uncharacterized protein</fullName>
    </submittedName>
</protein>
<sequence length="70" mass="8280">MGSFIKWLLIHKGSKIVTINDQITDVQTVMYRWKGRIFTKEWAGKVYYNFDDIRLATRKETKLGKKENLG</sequence>
<keyword evidence="2" id="KW-1185">Reference proteome</keyword>